<dbReference type="PANTHER" id="PTHR11439">
    <property type="entry name" value="GAG-POL-RELATED RETROTRANSPOSON"/>
    <property type="match status" value="1"/>
</dbReference>
<dbReference type="EMBL" id="BQNB010013808">
    <property type="protein sequence ID" value="GJT20495.1"/>
    <property type="molecule type" value="Genomic_DNA"/>
</dbReference>
<feature type="region of interest" description="Disordered" evidence="1">
    <location>
        <begin position="751"/>
        <end position="803"/>
    </location>
</feature>
<feature type="compositionally biased region" description="Acidic residues" evidence="1">
    <location>
        <begin position="789"/>
        <end position="803"/>
    </location>
</feature>
<name>A0ABQ5C0F7_9ASTR</name>
<reference evidence="3" key="2">
    <citation type="submission" date="2022-01" db="EMBL/GenBank/DDBJ databases">
        <authorList>
            <person name="Yamashiro T."/>
            <person name="Shiraishi A."/>
            <person name="Satake H."/>
            <person name="Nakayama K."/>
        </authorList>
    </citation>
    <scope>NUCLEOTIDE SEQUENCE</scope>
</reference>
<dbReference type="Proteomes" id="UP001151760">
    <property type="component" value="Unassembled WGS sequence"/>
</dbReference>
<accession>A0ABQ5C0F7</accession>
<feature type="region of interest" description="Disordered" evidence="1">
    <location>
        <begin position="494"/>
        <end position="516"/>
    </location>
</feature>
<reference evidence="3" key="1">
    <citation type="journal article" date="2022" name="Int. J. Mol. Sci.">
        <title>Draft Genome of Tanacetum Coccineum: Genomic Comparison of Closely Related Tanacetum-Family Plants.</title>
        <authorList>
            <person name="Yamashiro T."/>
            <person name="Shiraishi A."/>
            <person name="Nakayama K."/>
            <person name="Satake H."/>
        </authorList>
    </citation>
    <scope>NUCLEOTIDE SEQUENCE</scope>
</reference>
<proteinExistence type="predicted"/>
<feature type="region of interest" description="Disordered" evidence="1">
    <location>
        <begin position="545"/>
        <end position="576"/>
    </location>
</feature>
<comment type="caution">
    <text evidence="3">The sequence shown here is derived from an EMBL/GenBank/DDBJ whole genome shotgun (WGS) entry which is preliminary data.</text>
</comment>
<dbReference type="Pfam" id="PF07727">
    <property type="entry name" value="RVT_2"/>
    <property type="match status" value="2"/>
</dbReference>
<evidence type="ECO:0000256" key="1">
    <source>
        <dbReference type="SAM" id="MobiDB-lite"/>
    </source>
</evidence>
<feature type="compositionally biased region" description="Basic and acidic residues" evidence="1">
    <location>
        <begin position="751"/>
        <end position="788"/>
    </location>
</feature>
<sequence length="917" mass="104590">MTKPTSEQGFLSVVWILVDLPIGKRAIGTKWVFRNKKDKRGIMIRNKARLVAQGHRQEEGIYYEEVFAPVEDVYVTQPPGFKDPDHPDKVYKVVKALYGLYQAPKAWYETLANYLLDNGFKRGKIDQTLFIKKQKGDILLVQVYVDDIIYGSTNKDMCTRFEKLIKDKFQMSSMGELTFFLGLQVQQKEDGIFISQDKYVAEILKKFNYTDVKIYDWVFDDSHGSSRPDIMFAVCACARFQVTPKTSHLLAVKRIFRYLKGKPTLGLWLISWQCKKQTVVATSTTKAEYVAAASCCGQVLWIQNQLLDYGYNFMNTVINIDNNNLLTKGFDAGRQKITTVKQKLLLLGAKLQLLSKFLSLEALQVKRGRDTKIPQSSGPPIKVGDKAVHKELGDIMERATTTASSLEVEQDSGSGPRCQDTILWDVDAQTRFETTSKQSNDPPLSRGYTLGSGEDSLKLLELMELCTTIKFGRSDDAGMFDIDDLHGDEVNVDMPVGDNQEQSAKEREVDTSVEDSAAPTTIEEITLAQTLIQIKAAKPKVVTTAATTTTTTRPKARGVVVQEPSEFRTPQEAQPSMIKDKGKAIMIEPEVPLKRKDQVALDEDLARNLQAQLEAEIIEEEKLARKQEEEANIALIESWDNTQAMMEADFELAQRLQTEEQGEITIEERSRLFVELMNKRKKHFAMLRAEEKRRKPPTKAQKRNQMSTYLKNMGGYKHNQLKSKSYEEIQKMFDNEMRRVNTFIPMDSEVVKSKKGTEESSKGTEDELESDKSKKAESKSSKRQRMEDDKETDEHEEVEEDDEAELKKHLVIVKDDEIAIDVIPLATKPPVIVEYKLLKEGIMVHYQLIRADGSSKRYSLMIRMLQDINREDFETLWKLVKTKHGDTRPEDEHERVLLGDLKVMFKVINSVKREVAA</sequence>
<keyword evidence="4" id="KW-1185">Reference proteome</keyword>
<dbReference type="SUPFAM" id="SSF56672">
    <property type="entry name" value="DNA/RNA polymerases"/>
    <property type="match status" value="1"/>
</dbReference>
<feature type="domain" description="Reverse transcriptase Ty1/copia-type" evidence="2">
    <location>
        <begin position="71"/>
        <end position="212"/>
    </location>
</feature>
<dbReference type="PANTHER" id="PTHR11439:SF495">
    <property type="entry name" value="REVERSE TRANSCRIPTASE, RNA-DEPENDENT DNA POLYMERASE-RELATED"/>
    <property type="match status" value="1"/>
</dbReference>
<organism evidence="3 4">
    <name type="scientific">Tanacetum coccineum</name>
    <dbReference type="NCBI Taxonomy" id="301880"/>
    <lineage>
        <taxon>Eukaryota</taxon>
        <taxon>Viridiplantae</taxon>
        <taxon>Streptophyta</taxon>
        <taxon>Embryophyta</taxon>
        <taxon>Tracheophyta</taxon>
        <taxon>Spermatophyta</taxon>
        <taxon>Magnoliopsida</taxon>
        <taxon>eudicotyledons</taxon>
        <taxon>Gunneridae</taxon>
        <taxon>Pentapetalae</taxon>
        <taxon>asterids</taxon>
        <taxon>campanulids</taxon>
        <taxon>Asterales</taxon>
        <taxon>Asteraceae</taxon>
        <taxon>Asteroideae</taxon>
        <taxon>Anthemideae</taxon>
        <taxon>Anthemidinae</taxon>
        <taxon>Tanacetum</taxon>
    </lineage>
</organism>
<dbReference type="CDD" id="cd09272">
    <property type="entry name" value="RNase_HI_RT_Ty1"/>
    <property type="match status" value="1"/>
</dbReference>
<evidence type="ECO:0000259" key="2">
    <source>
        <dbReference type="Pfam" id="PF07727"/>
    </source>
</evidence>
<evidence type="ECO:0000313" key="4">
    <source>
        <dbReference type="Proteomes" id="UP001151760"/>
    </source>
</evidence>
<feature type="domain" description="Reverse transcriptase Ty1/copia-type" evidence="2">
    <location>
        <begin position="14"/>
        <end position="70"/>
    </location>
</feature>
<evidence type="ECO:0000313" key="3">
    <source>
        <dbReference type="EMBL" id="GJT20495.1"/>
    </source>
</evidence>
<gene>
    <name evidence="3" type="ORF">Tco_0890432</name>
</gene>
<protein>
    <submittedName>
        <fullName evidence="3">Ribonuclease H-like domain-containing protein</fullName>
    </submittedName>
</protein>
<dbReference type="InterPro" id="IPR043502">
    <property type="entry name" value="DNA/RNA_pol_sf"/>
</dbReference>
<dbReference type="InterPro" id="IPR013103">
    <property type="entry name" value="RVT_2"/>
</dbReference>